<dbReference type="Gene3D" id="3.40.50.300">
    <property type="entry name" value="P-loop containing nucleotide triphosphate hydrolases"/>
    <property type="match status" value="1"/>
</dbReference>
<evidence type="ECO:0000256" key="1">
    <source>
        <dbReference type="ARBA" id="ARBA00022741"/>
    </source>
</evidence>
<evidence type="ECO:0000259" key="3">
    <source>
        <dbReference type="PROSITE" id="PS50893"/>
    </source>
</evidence>
<dbReference type="InterPro" id="IPR003593">
    <property type="entry name" value="AAA+_ATPase"/>
</dbReference>
<name>A0ABM6GJ67_9BIFI</name>
<dbReference type="SMART" id="SM00382">
    <property type="entry name" value="AAA"/>
    <property type="match status" value="1"/>
</dbReference>
<evidence type="ECO:0000313" key="5">
    <source>
        <dbReference type="Proteomes" id="UP000186260"/>
    </source>
</evidence>
<proteinExistence type="predicted"/>
<keyword evidence="5" id="KW-1185">Reference proteome</keyword>
<organism evidence="4 5">
    <name type="scientific">Gardnerella swidsinskii</name>
    <dbReference type="NCBI Taxonomy" id="2792979"/>
    <lineage>
        <taxon>Bacteria</taxon>
        <taxon>Bacillati</taxon>
        <taxon>Actinomycetota</taxon>
        <taxon>Actinomycetes</taxon>
        <taxon>Bifidobacteriales</taxon>
        <taxon>Bifidobacteriaceae</taxon>
        <taxon>Gardnerella</taxon>
    </lineage>
</organism>
<dbReference type="RefSeq" id="WP_076002827.1">
    <property type="nucleotide sequence ID" value="NZ_CP019058.1"/>
</dbReference>
<dbReference type="Proteomes" id="UP000186260">
    <property type="component" value="Chromosome"/>
</dbReference>
<evidence type="ECO:0000256" key="2">
    <source>
        <dbReference type="ARBA" id="ARBA00022840"/>
    </source>
</evidence>
<dbReference type="InterPro" id="IPR027417">
    <property type="entry name" value="P-loop_NTPase"/>
</dbReference>
<keyword evidence="1" id="KW-0547">Nucleotide-binding</keyword>
<dbReference type="InterPro" id="IPR003439">
    <property type="entry name" value="ABC_transporter-like_ATP-bd"/>
</dbReference>
<dbReference type="PANTHER" id="PTHR43582">
    <property type="entry name" value="LINEARMYCIN RESISTANCE ATP-BINDING PROTEIN LNRL"/>
    <property type="match status" value="1"/>
</dbReference>
<protein>
    <recommendedName>
        <fullName evidence="3">ABC transporter domain-containing protein</fullName>
    </recommendedName>
</protein>
<dbReference type="EMBL" id="CP019058">
    <property type="protein sequence ID" value="APW18745.1"/>
    <property type="molecule type" value="Genomic_DNA"/>
</dbReference>
<dbReference type="PANTHER" id="PTHR43582:SF2">
    <property type="entry name" value="LINEARMYCIN RESISTANCE ATP-BINDING PROTEIN LNRL"/>
    <property type="match status" value="1"/>
</dbReference>
<dbReference type="SUPFAM" id="SSF52540">
    <property type="entry name" value="P-loop containing nucleoside triphosphate hydrolases"/>
    <property type="match status" value="1"/>
</dbReference>
<gene>
    <name evidence="4" type="ORF">BVL65_04080</name>
</gene>
<feature type="domain" description="ABC transporter" evidence="3">
    <location>
        <begin position="3"/>
        <end position="227"/>
    </location>
</feature>
<sequence>MTITINNLIVQYSKKQKPALNIEHLQISEGAVAVIGENGAGKSTLFKALQGFLPLSTGSISKSSSSCDTFSSVQVFQSEQCFENATVKDWIQFQGLLRGVEITPSYTNTIINMAKLNGKEKQLVINLSGGQQRNLNLLCATFGDPDLIILDEPTTGLDQEARKEYWKIINKYRHTHPTILLFSSHYMDEVQENADQVIMLSHGKVIATGSPKELIDALEIEYVVIVSKNNTSLFNLEEIENTYDGDNLVLYVKDANRFFRHYGTMDNLIQMGNQFRIPNMTDVYTLHYYKEKNYHA</sequence>
<accession>A0ABM6GJ67</accession>
<reference evidence="5" key="1">
    <citation type="submission" date="2017-01" db="EMBL/GenBank/DDBJ databases">
        <title>Gardnerella vaginalis bacteremia associated with severe acute encephalopathy in a young female patient: Case Report and characterization of the isolate.</title>
        <authorList>
            <person name="Tankovic J."/>
            <person name="Timinskas A."/>
            <person name="Zilnyte M."/>
            <person name="Janulaitiene M."/>
            <person name="Zvirbliene A."/>
            <person name="Pleckaityte M."/>
        </authorList>
    </citation>
    <scope>NUCLEOTIDE SEQUENCE [LARGE SCALE GENOMIC DNA]</scope>
    <source>
        <strain evidence="5">GV37</strain>
    </source>
</reference>
<dbReference type="Pfam" id="PF00005">
    <property type="entry name" value="ABC_tran"/>
    <property type="match status" value="1"/>
</dbReference>
<evidence type="ECO:0000313" key="4">
    <source>
        <dbReference type="EMBL" id="APW18745.1"/>
    </source>
</evidence>
<keyword evidence="2" id="KW-0067">ATP-binding</keyword>
<dbReference type="PROSITE" id="PS50893">
    <property type="entry name" value="ABC_TRANSPORTER_2"/>
    <property type="match status" value="1"/>
</dbReference>